<proteinExistence type="predicted"/>
<evidence type="ECO:0000313" key="1">
    <source>
        <dbReference type="EMBL" id="MED6150358.1"/>
    </source>
</evidence>
<dbReference type="PANTHER" id="PTHR47718">
    <property type="entry name" value="OS01G0519700 PROTEIN"/>
    <property type="match status" value="1"/>
</dbReference>
<keyword evidence="2" id="KW-1185">Reference proteome</keyword>
<dbReference type="Proteomes" id="UP001341840">
    <property type="component" value="Unassembled WGS sequence"/>
</dbReference>
<dbReference type="PANTHER" id="PTHR47718:SF6">
    <property type="entry name" value="PROTEIN FAR1-RELATED SEQUENCE"/>
    <property type="match status" value="1"/>
</dbReference>
<protein>
    <recommendedName>
        <fullName evidence="3">FAR1 domain-containing protein</fullName>
    </recommendedName>
</protein>
<reference evidence="1 2" key="1">
    <citation type="journal article" date="2023" name="Plants (Basel)">
        <title>Bridging the Gap: Combining Genomics and Transcriptomics Approaches to Understand Stylosanthes scabra, an Orphan Legume from the Brazilian Caatinga.</title>
        <authorList>
            <person name="Ferreira-Neto J.R.C."/>
            <person name="da Silva M.D."/>
            <person name="Binneck E."/>
            <person name="de Melo N.F."/>
            <person name="da Silva R.H."/>
            <person name="de Melo A.L.T.M."/>
            <person name="Pandolfi V."/>
            <person name="Bustamante F.O."/>
            <person name="Brasileiro-Vidal A.C."/>
            <person name="Benko-Iseppon A.M."/>
        </authorList>
    </citation>
    <scope>NUCLEOTIDE SEQUENCE [LARGE SCALE GENOMIC DNA]</scope>
    <source>
        <tissue evidence="1">Leaves</tissue>
    </source>
</reference>
<gene>
    <name evidence="1" type="ORF">PIB30_071534</name>
</gene>
<name>A0ABU6TR44_9FABA</name>
<accession>A0ABU6TR44</accession>
<organism evidence="1 2">
    <name type="scientific">Stylosanthes scabra</name>
    <dbReference type="NCBI Taxonomy" id="79078"/>
    <lineage>
        <taxon>Eukaryota</taxon>
        <taxon>Viridiplantae</taxon>
        <taxon>Streptophyta</taxon>
        <taxon>Embryophyta</taxon>
        <taxon>Tracheophyta</taxon>
        <taxon>Spermatophyta</taxon>
        <taxon>Magnoliopsida</taxon>
        <taxon>eudicotyledons</taxon>
        <taxon>Gunneridae</taxon>
        <taxon>Pentapetalae</taxon>
        <taxon>rosids</taxon>
        <taxon>fabids</taxon>
        <taxon>Fabales</taxon>
        <taxon>Fabaceae</taxon>
        <taxon>Papilionoideae</taxon>
        <taxon>50 kb inversion clade</taxon>
        <taxon>dalbergioids sensu lato</taxon>
        <taxon>Dalbergieae</taxon>
        <taxon>Pterocarpus clade</taxon>
        <taxon>Stylosanthes</taxon>
    </lineage>
</organism>
<evidence type="ECO:0008006" key="3">
    <source>
        <dbReference type="Google" id="ProtNLM"/>
    </source>
</evidence>
<comment type="caution">
    <text evidence="1">The sequence shown here is derived from an EMBL/GenBank/DDBJ whole genome shotgun (WGS) entry which is preliminary data.</text>
</comment>
<dbReference type="EMBL" id="JASCZI010091449">
    <property type="protein sequence ID" value="MED6150358.1"/>
    <property type="molecule type" value="Genomic_DNA"/>
</dbReference>
<evidence type="ECO:0000313" key="2">
    <source>
        <dbReference type="Proteomes" id="UP001341840"/>
    </source>
</evidence>
<sequence>MATPLSSFYSGVVVVSDLRHLQQLLQEVLLLQELLLREELLLCSKRSSSILKELTNVRQEQHHEVPSTEEALQHEDNVNGEKIIANQSILCNKHGNLTSRVLAPIRSKKISSEKCKARVYVKLDKEKGTWFYAIFEAKHTHACSPQKSLHYHEYRELNMHAKCVIEDNDEVGIKPNKTYLALSNEVGGSSNLNFSEKDVRNYITCKLRTSDPTLKLGRCYNISTE</sequence>